<protein>
    <recommendedName>
        <fullName evidence="7">Ribosomal protein S21</fullName>
    </recommendedName>
</protein>
<comment type="similarity">
    <text evidence="1">Belongs to the bacterial ribosomal protein bS21 family.</text>
</comment>
<dbReference type="OrthoDB" id="2501249at2759"/>
<name>A0A8E5HJT4_USTVR</name>
<dbReference type="PANTHER" id="PTHR41237">
    <property type="entry name" value="37S RIBOSOMAL PROTEIN MRP21, MITOCHONDRIAL"/>
    <property type="match status" value="1"/>
</dbReference>
<keyword evidence="6" id="KW-1185">Reference proteome</keyword>
<keyword evidence="3" id="KW-0687">Ribonucleoprotein</keyword>
<dbReference type="InterPro" id="IPR001911">
    <property type="entry name" value="Ribosomal_bS21"/>
</dbReference>
<evidence type="ECO:0000256" key="2">
    <source>
        <dbReference type="ARBA" id="ARBA00022980"/>
    </source>
</evidence>
<feature type="compositionally biased region" description="Pro residues" evidence="4">
    <location>
        <begin position="99"/>
        <end position="111"/>
    </location>
</feature>
<dbReference type="InterPro" id="IPR052837">
    <property type="entry name" value="Mitoribosomal_bS21"/>
</dbReference>
<dbReference type="GO" id="GO:0005763">
    <property type="term" value="C:mitochondrial small ribosomal subunit"/>
    <property type="evidence" value="ECO:0007669"/>
    <property type="project" value="TreeGrafter"/>
</dbReference>
<evidence type="ECO:0000313" key="6">
    <source>
        <dbReference type="Proteomes" id="UP000027002"/>
    </source>
</evidence>
<feature type="compositionally biased region" description="Polar residues" evidence="4">
    <location>
        <begin position="11"/>
        <end position="20"/>
    </location>
</feature>
<dbReference type="KEGG" id="uvi:66061785"/>
<dbReference type="GeneID" id="66061785"/>
<reference evidence="5" key="1">
    <citation type="submission" date="2020-03" db="EMBL/GenBank/DDBJ databases">
        <title>A mixture of massive structural variations and highly conserved coding sequences in Ustilaginoidea virens genome.</title>
        <authorList>
            <person name="Zhang K."/>
            <person name="Zhao Z."/>
            <person name="Zhang Z."/>
            <person name="Li Y."/>
            <person name="Hsiang T."/>
            <person name="Sun W."/>
        </authorList>
    </citation>
    <scope>NUCLEOTIDE SEQUENCE</scope>
    <source>
        <strain evidence="5">UV-8b</strain>
    </source>
</reference>
<evidence type="ECO:0000256" key="3">
    <source>
        <dbReference type="ARBA" id="ARBA00023274"/>
    </source>
</evidence>
<dbReference type="GO" id="GO:0070124">
    <property type="term" value="P:mitochondrial translational initiation"/>
    <property type="evidence" value="ECO:0007669"/>
    <property type="project" value="TreeGrafter"/>
</dbReference>
<evidence type="ECO:0008006" key="7">
    <source>
        <dbReference type="Google" id="ProtNLM"/>
    </source>
</evidence>
<dbReference type="RefSeq" id="XP_042994439.1">
    <property type="nucleotide sequence ID" value="XM_043138505.1"/>
</dbReference>
<feature type="region of interest" description="Disordered" evidence="4">
    <location>
        <begin position="1"/>
        <end position="26"/>
    </location>
</feature>
<accession>A0A8E5HJT4</accession>
<keyword evidence="2" id="KW-0689">Ribosomal protein</keyword>
<dbReference type="Pfam" id="PF01165">
    <property type="entry name" value="Ribosomal_S21"/>
    <property type="match status" value="1"/>
</dbReference>
<feature type="region of interest" description="Disordered" evidence="4">
    <location>
        <begin position="39"/>
        <end position="125"/>
    </location>
</feature>
<evidence type="ECO:0000256" key="1">
    <source>
        <dbReference type="ARBA" id="ARBA00006640"/>
    </source>
</evidence>
<dbReference type="PANTHER" id="PTHR41237:SF1">
    <property type="entry name" value="SMALL RIBOSOMAL SUBUNIT PROTEIN BS21M"/>
    <property type="match status" value="1"/>
</dbReference>
<dbReference type="EMBL" id="CP072753">
    <property type="protein sequence ID" value="QUC16766.1"/>
    <property type="molecule type" value="Genomic_DNA"/>
</dbReference>
<sequence length="252" mass="27379">MRLAIGLTKPADSSKQSSRWSPRGTEPYRYVEWPWPIVPAHGGPSNAFPPAGRVNPLVGNNALPEPAPDAIASAASLEQDAPAPGARSSPDADASPYGAAPPRPPPPPPPESSGEAASGPKPTTHAYNAVDYATVDLSNLVNAKASDYKRSLGSSSNPLNQPNVRAKAVVGRTVFIADRLTPQSAPTPILALRVLERMCRDQKVKSKYHSQKFHERKGLRKKRLRSQRWRARFKAGFKEVVSRVMELKKQGW</sequence>
<organism evidence="5 6">
    <name type="scientific">Ustilaginoidea virens</name>
    <name type="common">Rice false smut fungus</name>
    <name type="synonym">Villosiclava virens</name>
    <dbReference type="NCBI Taxonomy" id="1159556"/>
    <lineage>
        <taxon>Eukaryota</taxon>
        <taxon>Fungi</taxon>
        <taxon>Dikarya</taxon>
        <taxon>Ascomycota</taxon>
        <taxon>Pezizomycotina</taxon>
        <taxon>Sordariomycetes</taxon>
        <taxon>Hypocreomycetidae</taxon>
        <taxon>Hypocreales</taxon>
        <taxon>Clavicipitaceae</taxon>
        <taxon>Ustilaginoidea</taxon>
    </lineage>
</organism>
<dbReference type="GO" id="GO:0003735">
    <property type="term" value="F:structural constituent of ribosome"/>
    <property type="evidence" value="ECO:0007669"/>
    <property type="project" value="InterPro"/>
</dbReference>
<proteinExistence type="inferred from homology"/>
<evidence type="ECO:0000256" key="4">
    <source>
        <dbReference type="SAM" id="MobiDB-lite"/>
    </source>
</evidence>
<evidence type="ECO:0000313" key="5">
    <source>
        <dbReference type="EMBL" id="QUC16766.1"/>
    </source>
</evidence>
<dbReference type="AlphaFoldDB" id="A0A8E5HJT4"/>
<gene>
    <name evidence="5" type="ORF">UV8b_01007</name>
</gene>
<dbReference type="Proteomes" id="UP000027002">
    <property type="component" value="Chromosome 1"/>
</dbReference>